<feature type="domain" description="Cadherin" evidence="4">
    <location>
        <begin position="284"/>
        <end position="363"/>
    </location>
</feature>
<evidence type="ECO:0000313" key="5">
    <source>
        <dbReference type="EMBL" id="CAA6818724.1"/>
    </source>
</evidence>
<gene>
    <name evidence="5" type="ORF">HELGO_WM450</name>
</gene>
<keyword evidence="3" id="KW-0732">Signal</keyword>
<dbReference type="PROSITE" id="PS50268">
    <property type="entry name" value="CADHERIN_2"/>
    <property type="match status" value="2"/>
</dbReference>
<dbReference type="GO" id="GO:0005509">
    <property type="term" value="F:calcium ion binding"/>
    <property type="evidence" value="ECO:0007669"/>
    <property type="project" value="InterPro"/>
</dbReference>
<evidence type="ECO:0000256" key="2">
    <source>
        <dbReference type="ARBA" id="ARBA00022989"/>
    </source>
</evidence>
<evidence type="ECO:0000256" key="1">
    <source>
        <dbReference type="ARBA" id="ARBA00022692"/>
    </source>
</evidence>
<dbReference type="InterPro" id="IPR002126">
    <property type="entry name" value="Cadherin-like_dom"/>
</dbReference>
<dbReference type="AlphaFoldDB" id="A0A6S6THC4"/>
<keyword evidence="2" id="KW-1133">Transmembrane helix</keyword>
<dbReference type="GO" id="GO:0005886">
    <property type="term" value="C:plasma membrane"/>
    <property type="evidence" value="ECO:0007669"/>
    <property type="project" value="UniProtKB-SubCell"/>
</dbReference>
<sequence>MFYLKKRLLSLFLVASMSLTSLQASEEHNLTDVQLHAVMGIITNFILSSSPVEPPITHNGTTYDTVTSPYTGKVWLDRNLGANRVCTAVQDANCYGDYYQWGRGFDGHQEEDSNETNVLAPDVHNPGSRFITSSVDTYDWTAGIDVNGTQRMEKWAKVDGSSVCPTGFRVPSINELKAELFEEGADINNSADAYASFLKLPSADSRSNTGGTVSHVFTKGSLWANSIFNSEGAEIRYDSFDDAGAGATYRAYGENIRCIQSDVSPVVDIPVFTSDDNISVDEGETDAFTITAPTHGSVMYALYGVDSSAFDINMTTGVVTFKTAPDFATKSSYTLLVAVTASSGNVVTQEVTIHILDTTPPTFTSEDNSTVAENQTSAITLQATDASAISYAISGADSADFDVNATSGVVTFKVAPDFETKDTYTFTATTTDAFGNESTQEVTIEIEDVNETIVHNGTTYGTVISPYTGKEWLDRNLGANRVCTSFDDTECYGDYYQWGRNFDGHQESNSTTTSTRATDVNATGSSFIIGSSDWASVDGTGTTRTTNWSALDGSSVCPVGFRVPTLIELRAELLDAWSAQIQNRDDAFNSFLALPSAGYRSRHSGSLGNMGSWGYLWTSSVDRSYSHSVDFYSSGAYSYNDYRAYGFTVRCLRD</sequence>
<accession>A0A6S6THC4</accession>
<organism evidence="5">
    <name type="scientific">uncultured Sulfurovum sp</name>
    <dbReference type="NCBI Taxonomy" id="269237"/>
    <lineage>
        <taxon>Bacteria</taxon>
        <taxon>Pseudomonadati</taxon>
        <taxon>Campylobacterota</taxon>
        <taxon>Epsilonproteobacteria</taxon>
        <taxon>Campylobacterales</taxon>
        <taxon>Sulfurovaceae</taxon>
        <taxon>Sulfurovum</taxon>
        <taxon>environmental samples</taxon>
    </lineage>
</organism>
<dbReference type="Gene3D" id="2.60.40.60">
    <property type="entry name" value="Cadherins"/>
    <property type="match status" value="2"/>
</dbReference>
<dbReference type="CDD" id="cd11304">
    <property type="entry name" value="Cadherin_repeat"/>
    <property type="match status" value="2"/>
</dbReference>
<keyword evidence="2" id="KW-0472">Membrane</keyword>
<evidence type="ECO:0000259" key="4">
    <source>
        <dbReference type="PROSITE" id="PS50268"/>
    </source>
</evidence>
<dbReference type="SMART" id="SM00112">
    <property type="entry name" value="CA"/>
    <property type="match status" value="2"/>
</dbReference>
<protein>
    <recommendedName>
        <fullName evidence="4">Cadherin domain-containing protein</fullName>
    </recommendedName>
</protein>
<reference evidence="5" key="1">
    <citation type="submission" date="2020-01" db="EMBL/GenBank/DDBJ databases">
        <authorList>
            <person name="Meier V. D."/>
            <person name="Meier V D."/>
        </authorList>
    </citation>
    <scope>NUCLEOTIDE SEQUENCE</scope>
    <source>
        <strain evidence="5">HLG_WM_MAG_01</strain>
    </source>
</reference>
<dbReference type="InterPro" id="IPR015919">
    <property type="entry name" value="Cadherin-like_sf"/>
</dbReference>
<dbReference type="SUPFAM" id="SSF49313">
    <property type="entry name" value="Cadherin-like"/>
    <property type="match status" value="2"/>
</dbReference>
<dbReference type="PANTHER" id="PTHR24026:SF126">
    <property type="entry name" value="PROTOCADHERIN FAT 4"/>
    <property type="match status" value="1"/>
</dbReference>
<dbReference type="PANTHER" id="PTHR24026">
    <property type="entry name" value="FAT ATYPICAL CADHERIN-RELATED"/>
    <property type="match status" value="1"/>
</dbReference>
<evidence type="ECO:0000256" key="3">
    <source>
        <dbReference type="SAM" id="SignalP"/>
    </source>
</evidence>
<dbReference type="EMBL" id="CACVAS010000107">
    <property type="protein sequence ID" value="CAA6818724.1"/>
    <property type="molecule type" value="Genomic_DNA"/>
</dbReference>
<feature type="chain" id="PRO_5028385885" description="Cadherin domain-containing protein" evidence="3">
    <location>
        <begin position="25"/>
        <end position="654"/>
    </location>
</feature>
<name>A0A6S6THC4_9BACT</name>
<dbReference type="GO" id="GO:0007156">
    <property type="term" value="P:homophilic cell adhesion via plasma membrane adhesion molecules"/>
    <property type="evidence" value="ECO:0007669"/>
    <property type="project" value="InterPro"/>
</dbReference>
<feature type="signal peptide" evidence="3">
    <location>
        <begin position="1"/>
        <end position="24"/>
    </location>
</feature>
<proteinExistence type="predicted"/>
<feature type="domain" description="Cadherin" evidence="4">
    <location>
        <begin position="363"/>
        <end position="468"/>
    </location>
</feature>
<keyword evidence="1" id="KW-0812">Transmembrane</keyword>